<dbReference type="GO" id="GO:0017061">
    <property type="term" value="F:S-methyl-5-thioadenosine phosphorylase activity"/>
    <property type="evidence" value="ECO:0007669"/>
    <property type="project" value="UniProtKB-EC"/>
</dbReference>
<evidence type="ECO:0000256" key="7">
    <source>
        <dbReference type="ARBA" id="ARBA00047989"/>
    </source>
</evidence>
<evidence type="ECO:0000256" key="8">
    <source>
        <dbReference type="ARBA" id="ARBA00048968"/>
    </source>
</evidence>
<comment type="catalytic activity">
    <reaction evidence="1">
        <text>inosine + phosphate = alpha-D-ribose 1-phosphate + hypoxanthine</text>
        <dbReference type="Rhea" id="RHEA:27646"/>
        <dbReference type="ChEBI" id="CHEBI:17368"/>
        <dbReference type="ChEBI" id="CHEBI:17596"/>
        <dbReference type="ChEBI" id="CHEBI:43474"/>
        <dbReference type="ChEBI" id="CHEBI:57720"/>
        <dbReference type="EC" id="2.4.2.1"/>
    </reaction>
    <physiologicalReaction direction="left-to-right" evidence="1">
        <dbReference type="Rhea" id="RHEA:27647"/>
    </physiologicalReaction>
</comment>
<proteinExistence type="inferred from homology"/>
<comment type="caution">
    <text evidence="11">The sequence shown here is derived from an EMBL/GenBank/DDBJ whole genome shotgun (WGS) entry which is preliminary data.</text>
</comment>
<evidence type="ECO:0000256" key="10">
    <source>
        <dbReference type="RuleBase" id="RU361274"/>
    </source>
</evidence>
<dbReference type="RefSeq" id="WP_069683500.1">
    <property type="nucleotide sequence ID" value="NZ_LSOG01000061.1"/>
</dbReference>
<name>A0A1E5JR37_9GAMM</name>
<dbReference type="OrthoDB" id="4279at2"/>
<dbReference type="GO" id="GO:0005507">
    <property type="term" value="F:copper ion binding"/>
    <property type="evidence" value="ECO:0007669"/>
    <property type="project" value="TreeGrafter"/>
</dbReference>
<keyword evidence="6" id="KW-0862">Zinc</keyword>
<evidence type="ECO:0000313" key="12">
    <source>
        <dbReference type="Proteomes" id="UP000095229"/>
    </source>
</evidence>
<dbReference type="InterPro" id="IPR038371">
    <property type="entry name" value="Cu_polyphenol_OxRdtase_sf"/>
</dbReference>
<organism evidence="11 12">
    <name type="scientific">Legionella parisiensis</name>
    <dbReference type="NCBI Taxonomy" id="45071"/>
    <lineage>
        <taxon>Bacteria</taxon>
        <taxon>Pseudomonadati</taxon>
        <taxon>Pseudomonadota</taxon>
        <taxon>Gammaproteobacteria</taxon>
        <taxon>Legionellales</taxon>
        <taxon>Legionellaceae</taxon>
        <taxon>Legionella</taxon>
    </lineage>
</organism>
<gene>
    <name evidence="11" type="primary">yfiH</name>
    <name evidence="11" type="ORF">lpari_02065</name>
</gene>
<evidence type="ECO:0000256" key="9">
    <source>
        <dbReference type="ARBA" id="ARBA00049893"/>
    </source>
</evidence>
<keyword evidence="5" id="KW-0378">Hydrolase</keyword>
<dbReference type="GO" id="GO:0016787">
    <property type="term" value="F:hydrolase activity"/>
    <property type="evidence" value="ECO:0007669"/>
    <property type="project" value="UniProtKB-KW"/>
</dbReference>
<dbReference type="STRING" id="45071.Lpar_2877"/>
<evidence type="ECO:0000256" key="5">
    <source>
        <dbReference type="ARBA" id="ARBA00022801"/>
    </source>
</evidence>
<evidence type="ECO:0000256" key="4">
    <source>
        <dbReference type="ARBA" id="ARBA00022723"/>
    </source>
</evidence>
<comment type="catalytic activity">
    <reaction evidence="8">
        <text>adenosine + phosphate = alpha-D-ribose 1-phosphate + adenine</text>
        <dbReference type="Rhea" id="RHEA:27642"/>
        <dbReference type="ChEBI" id="CHEBI:16335"/>
        <dbReference type="ChEBI" id="CHEBI:16708"/>
        <dbReference type="ChEBI" id="CHEBI:43474"/>
        <dbReference type="ChEBI" id="CHEBI:57720"/>
        <dbReference type="EC" id="2.4.2.1"/>
    </reaction>
    <physiologicalReaction direction="left-to-right" evidence="8">
        <dbReference type="Rhea" id="RHEA:27643"/>
    </physiologicalReaction>
</comment>
<keyword evidence="12" id="KW-1185">Reference proteome</keyword>
<dbReference type="Gene3D" id="3.60.140.10">
    <property type="entry name" value="CNF1/YfiH-like putative cysteine hydrolases"/>
    <property type="match status" value="1"/>
</dbReference>
<evidence type="ECO:0000256" key="2">
    <source>
        <dbReference type="ARBA" id="ARBA00007353"/>
    </source>
</evidence>
<reference evidence="11 12" key="1">
    <citation type="submission" date="2016-02" db="EMBL/GenBank/DDBJ databases">
        <title>Secondary metabolites in Legionella.</title>
        <authorList>
            <person name="Tobias N.J."/>
            <person name="Bode H.B."/>
        </authorList>
    </citation>
    <scope>NUCLEOTIDE SEQUENCE [LARGE SCALE GENOMIC DNA]</scope>
    <source>
        <strain evidence="11 12">DSM 19216</strain>
    </source>
</reference>
<evidence type="ECO:0000256" key="1">
    <source>
        <dbReference type="ARBA" id="ARBA00000553"/>
    </source>
</evidence>
<keyword evidence="3" id="KW-0808">Transferase</keyword>
<comment type="catalytic activity">
    <reaction evidence="9">
        <text>S-methyl-5'-thioadenosine + phosphate = 5-(methylsulfanyl)-alpha-D-ribose 1-phosphate + adenine</text>
        <dbReference type="Rhea" id="RHEA:11852"/>
        <dbReference type="ChEBI" id="CHEBI:16708"/>
        <dbReference type="ChEBI" id="CHEBI:17509"/>
        <dbReference type="ChEBI" id="CHEBI:43474"/>
        <dbReference type="ChEBI" id="CHEBI:58533"/>
        <dbReference type="EC" id="2.4.2.28"/>
    </reaction>
    <physiologicalReaction direction="left-to-right" evidence="9">
        <dbReference type="Rhea" id="RHEA:11853"/>
    </physiologicalReaction>
</comment>
<dbReference type="CDD" id="cd16833">
    <property type="entry name" value="YfiH"/>
    <property type="match status" value="1"/>
</dbReference>
<dbReference type="NCBIfam" id="TIGR00726">
    <property type="entry name" value="peptidoglycan editing factor PgeF"/>
    <property type="match status" value="1"/>
</dbReference>
<dbReference type="InterPro" id="IPR011324">
    <property type="entry name" value="Cytotoxic_necrot_fac-like_cat"/>
</dbReference>
<evidence type="ECO:0000256" key="6">
    <source>
        <dbReference type="ARBA" id="ARBA00022833"/>
    </source>
</evidence>
<evidence type="ECO:0000256" key="3">
    <source>
        <dbReference type="ARBA" id="ARBA00022679"/>
    </source>
</evidence>
<comment type="catalytic activity">
    <reaction evidence="7">
        <text>adenosine + H2O + H(+) = inosine + NH4(+)</text>
        <dbReference type="Rhea" id="RHEA:24408"/>
        <dbReference type="ChEBI" id="CHEBI:15377"/>
        <dbReference type="ChEBI" id="CHEBI:15378"/>
        <dbReference type="ChEBI" id="CHEBI:16335"/>
        <dbReference type="ChEBI" id="CHEBI:17596"/>
        <dbReference type="ChEBI" id="CHEBI:28938"/>
        <dbReference type="EC" id="3.5.4.4"/>
    </reaction>
    <physiologicalReaction direction="left-to-right" evidence="7">
        <dbReference type="Rhea" id="RHEA:24409"/>
    </physiologicalReaction>
</comment>
<dbReference type="AlphaFoldDB" id="A0A1E5JR37"/>
<dbReference type="PATRIC" id="fig|45071.7.peg.2206"/>
<dbReference type="Proteomes" id="UP000095229">
    <property type="component" value="Unassembled WGS sequence"/>
</dbReference>
<protein>
    <recommendedName>
        <fullName evidence="10">Purine nucleoside phosphorylase</fullName>
    </recommendedName>
</protein>
<evidence type="ECO:0000313" key="11">
    <source>
        <dbReference type="EMBL" id="OEH46863.1"/>
    </source>
</evidence>
<accession>A0A1E5JR37</accession>
<dbReference type="InterPro" id="IPR003730">
    <property type="entry name" value="Cu_polyphenol_OxRdtase"/>
</dbReference>
<dbReference type="SUPFAM" id="SSF64438">
    <property type="entry name" value="CNF1/YfiH-like putative cysteine hydrolases"/>
    <property type="match status" value="1"/>
</dbReference>
<dbReference type="PANTHER" id="PTHR30616:SF2">
    <property type="entry name" value="PURINE NUCLEOSIDE PHOSPHORYLASE LACC1"/>
    <property type="match status" value="1"/>
</dbReference>
<dbReference type="Pfam" id="PF02578">
    <property type="entry name" value="Cu-oxidase_4"/>
    <property type="match status" value="1"/>
</dbReference>
<keyword evidence="4" id="KW-0479">Metal-binding</keyword>
<sequence length="246" mass="27398">MKTNLANWPAPKNVTALSTTRLSGYSQAPYDSNNMGLNVGDNDHHVLQNRQQLEELLQLPGKPQWLHQTHGTHCVIAEEDPNRNADASITRSMKHPLAILTADCLPIMLCNVQGTQGIAAIHAGWKGLAYGIIEKTLDKMVSSESDVLAWIGPSICQKCYEVGEEVYQAFTDTYPLSKQAFKPVNGKWLANLPLIAEIVLNLKGIKAVYQCGLCTFELKNELYSYRRTSQTGRIATLIWFNDQPQD</sequence>
<dbReference type="PANTHER" id="PTHR30616">
    <property type="entry name" value="UNCHARACTERIZED PROTEIN YFIH"/>
    <property type="match status" value="1"/>
</dbReference>
<dbReference type="EMBL" id="LSOG01000061">
    <property type="protein sequence ID" value="OEH46863.1"/>
    <property type="molecule type" value="Genomic_DNA"/>
</dbReference>
<comment type="similarity">
    <text evidence="2 10">Belongs to the purine nucleoside phosphorylase YfiH/LACC1 family.</text>
</comment>